<dbReference type="Gene3D" id="6.10.340.10">
    <property type="match status" value="1"/>
</dbReference>
<reference evidence="8 9" key="2">
    <citation type="submission" date="2010-03" db="EMBL/GenBank/DDBJ databases">
        <authorList>
            <person name="Pajon A."/>
        </authorList>
    </citation>
    <scope>NUCLEOTIDE SEQUENCE [LARGE SCALE GENOMIC DNA]</scope>
    <source>
        <strain evidence="8 9">SGP1</strain>
    </source>
</reference>
<evidence type="ECO:0000313" key="9">
    <source>
        <dbReference type="Proteomes" id="UP000008957"/>
    </source>
</evidence>
<keyword evidence="5" id="KW-1133">Transmembrane helix</keyword>
<dbReference type="PANTHER" id="PTHR32089:SF112">
    <property type="entry name" value="LYSOZYME-LIKE PROTEIN-RELATED"/>
    <property type="match status" value="1"/>
</dbReference>
<feature type="domain" description="Methyl-accepting transducer" evidence="6">
    <location>
        <begin position="408"/>
        <end position="644"/>
    </location>
</feature>
<evidence type="ECO:0000256" key="3">
    <source>
        <dbReference type="PROSITE-ProRule" id="PRU00284"/>
    </source>
</evidence>
<dbReference type="GO" id="GO:0016020">
    <property type="term" value="C:membrane"/>
    <property type="evidence" value="ECO:0007669"/>
    <property type="project" value="InterPro"/>
</dbReference>
<evidence type="ECO:0000259" key="6">
    <source>
        <dbReference type="PROSITE" id="PS50111"/>
    </source>
</evidence>
<accession>A0AB94IWM1</accession>
<dbReference type="EMBL" id="FP929056">
    <property type="protein sequence ID" value="CBL28119.1"/>
    <property type="molecule type" value="Genomic_DNA"/>
</dbReference>
<reference evidence="9" key="1">
    <citation type="submission" date="2010-03" db="EMBL/GenBank/DDBJ databases">
        <title>The genome sequence of Synergistetes sp. SGP1.</title>
        <authorList>
            <consortium name="metaHIT consortium -- http://www.metahit.eu/"/>
            <person name="Pajon A."/>
            <person name="Turner K."/>
            <person name="Parkhill J."/>
            <person name="Wade W."/>
            <person name="Vartoukian S."/>
        </authorList>
    </citation>
    <scope>NUCLEOTIDE SEQUENCE [LARGE SCALE GENOMIC DNA]</scope>
    <source>
        <strain evidence="9">SGP1</strain>
    </source>
</reference>
<dbReference type="CDD" id="cd06225">
    <property type="entry name" value="HAMP"/>
    <property type="match status" value="1"/>
</dbReference>
<comment type="similarity">
    <text evidence="2">Belongs to the methyl-accepting chemotaxis (MCP) protein family.</text>
</comment>
<evidence type="ECO:0000313" key="8">
    <source>
        <dbReference type="EMBL" id="CBL28119.1"/>
    </source>
</evidence>
<name>A0AB94IWM1_9BACT</name>
<feature type="domain" description="HAMP" evidence="7">
    <location>
        <begin position="334"/>
        <end position="389"/>
    </location>
</feature>
<feature type="coiled-coil region" evidence="4">
    <location>
        <begin position="591"/>
        <end position="625"/>
    </location>
</feature>
<keyword evidence="1 3" id="KW-0807">Transducer</keyword>
<dbReference type="KEGG" id="sbr:SY1_08020"/>
<dbReference type="Pfam" id="PF00015">
    <property type="entry name" value="MCPsignal"/>
    <property type="match status" value="1"/>
</dbReference>
<dbReference type="CDD" id="cd11386">
    <property type="entry name" value="MCP_signal"/>
    <property type="match status" value="1"/>
</dbReference>
<protein>
    <submittedName>
        <fullName evidence="8">Methyl-accepting chemotaxis protein</fullName>
    </submittedName>
</protein>
<evidence type="ECO:0000256" key="4">
    <source>
        <dbReference type="SAM" id="Coils"/>
    </source>
</evidence>
<keyword evidence="5" id="KW-0472">Membrane</keyword>
<keyword evidence="5" id="KW-0812">Transmembrane</keyword>
<dbReference type="InterPro" id="IPR004089">
    <property type="entry name" value="MCPsignal_dom"/>
</dbReference>
<dbReference type="Gene3D" id="1.10.287.950">
    <property type="entry name" value="Methyl-accepting chemotaxis protein"/>
    <property type="match status" value="1"/>
</dbReference>
<dbReference type="Pfam" id="PF00672">
    <property type="entry name" value="HAMP"/>
    <property type="match status" value="1"/>
</dbReference>
<keyword evidence="4" id="KW-0175">Coiled coil</keyword>
<sequence>MFRNMRISLKLSLGFGLVLLVFVVAVAFSRAKISGVQEDNRLMAKISEVLALITDLNDGISGLRFSARGYLYAEDADDMKTGRDSLKALEEGIARGERMYREDPRLVALSRISDLKGPLEAYSKNMEEVVSLAEAKRNTVQGLAKDSQEFLDKLNEALVPIYRKLQNDISAGNATEAQRRLERVREGEALTTEIGEVRRSYSWVMANRDVSGIDAILSRVDAMGKRGQKLLDDTRSEEIRRDLADALTHLHAFSTGVRELADQLVRISELTKIVKQQGDDLDELSDAIFDVSQKRTRGIITQTDDNLSLSVLMLIALTVVSVVVGLLIAFLISRMITKPLSLLVSVAERAGGGDLTLTRADLGEERNDELGKLSDALIEMVGAQRRTITEAMEIAERSAESADTMRTSSSQSSESIANAKQAIESVVSLCESNSSSLQESNAGTEEMSAASMTAAQAATDCAEFISQTTVVSGQAVEMVQETIEDMGLLFKKSEESGERLRELVESVGQISGFVGVITSIADQTNLLALNAAIEAARAGEAGRGFAVVAEEVRKLAEDSGQAANNIKGLITTLQAGARDTMNSSTESSELLTRTTEKADKAKESLNEAMGQIDKANDRIQNIAAVAEEQAASSREIASGIDAATKSTVDMLQNMERIQSSSDETARVAEEVAKQADGLAVLADRLKGALSRFKVSAGASGAGRAALKG</sequence>
<evidence type="ECO:0000256" key="1">
    <source>
        <dbReference type="ARBA" id="ARBA00023224"/>
    </source>
</evidence>
<dbReference type="SMART" id="SM01358">
    <property type="entry name" value="HBM"/>
    <property type="match status" value="1"/>
</dbReference>
<dbReference type="InterPro" id="IPR003660">
    <property type="entry name" value="HAMP_dom"/>
</dbReference>
<dbReference type="InterPro" id="IPR032255">
    <property type="entry name" value="HBM"/>
</dbReference>
<dbReference type="PANTHER" id="PTHR32089">
    <property type="entry name" value="METHYL-ACCEPTING CHEMOTAXIS PROTEIN MCPB"/>
    <property type="match status" value="1"/>
</dbReference>
<dbReference type="Proteomes" id="UP000008957">
    <property type="component" value="Chromosome"/>
</dbReference>
<dbReference type="PROSITE" id="PS50111">
    <property type="entry name" value="CHEMOTAXIS_TRANSDUC_2"/>
    <property type="match status" value="1"/>
</dbReference>
<proteinExistence type="inferred from homology"/>
<keyword evidence="9" id="KW-1185">Reference proteome</keyword>
<organism evidence="8 9">
    <name type="scientific">Fretibacterium fastidiosum</name>
    <dbReference type="NCBI Taxonomy" id="651822"/>
    <lineage>
        <taxon>Bacteria</taxon>
        <taxon>Thermotogati</taxon>
        <taxon>Synergistota</taxon>
        <taxon>Synergistia</taxon>
        <taxon>Synergistales</taxon>
        <taxon>Aminobacteriaceae</taxon>
        <taxon>Fretibacterium</taxon>
    </lineage>
</organism>
<dbReference type="SMART" id="SM00304">
    <property type="entry name" value="HAMP"/>
    <property type="match status" value="1"/>
</dbReference>
<dbReference type="SUPFAM" id="SSF58104">
    <property type="entry name" value="Methyl-accepting chemotaxis protein (MCP) signaling domain"/>
    <property type="match status" value="1"/>
</dbReference>
<gene>
    <name evidence="8" type="ORF">SY1_08020</name>
</gene>
<feature type="transmembrane region" description="Helical" evidence="5">
    <location>
        <begin position="307"/>
        <end position="332"/>
    </location>
</feature>
<evidence type="ECO:0000256" key="2">
    <source>
        <dbReference type="ARBA" id="ARBA00029447"/>
    </source>
</evidence>
<dbReference type="AlphaFoldDB" id="A0AB94IWM1"/>
<dbReference type="PROSITE" id="PS50885">
    <property type="entry name" value="HAMP"/>
    <property type="match status" value="1"/>
</dbReference>
<dbReference type="GO" id="GO:0007165">
    <property type="term" value="P:signal transduction"/>
    <property type="evidence" value="ECO:0007669"/>
    <property type="project" value="UniProtKB-KW"/>
</dbReference>
<dbReference type="RefSeq" id="WP_015556266.1">
    <property type="nucleotide sequence ID" value="NC_021038.1"/>
</dbReference>
<evidence type="ECO:0000256" key="5">
    <source>
        <dbReference type="SAM" id="Phobius"/>
    </source>
</evidence>
<dbReference type="SMART" id="SM00283">
    <property type="entry name" value="MA"/>
    <property type="match status" value="1"/>
</dbReference>
<evidence type="ECO:0000259" key="7">
    <source>
        <dbReference type="PROSITE" id="PS50885"/>
    </source>
</evidence>